<organism evidence="3 4">
    <name type="scientific">Giardia intestinalis (strain ATCC 50803 / WB clone C6)</name>
    <name type="common">Giardia lamblia</name>
    <dbReference type="NCBI Taxonomy" id="184922"/>
    <lineage>
        <taxon>Eukaryota</taxon>
        <taxon>Metamonada</taxon>
        <taxon>Diplomonadida</taxon>
        <taxon>Hexamitidae</taxon>
        <taxon>Giardiinae</taxon>
        <taxon>Giardia</taxon>
    </lineage>
</organism>
<dbReference type="VEuPathDB" id="GiardiaDB:GL50803_16354"/>
<keyword evidence="4" id="KW-1185">Reference proteome</keyword>
<dbReference type="RefSeq" id="XP_001709414.1">
    <property type="nucleotide sequence ID" value="XM_001709362.1"/>
</dbReference>
<dbReference type="AlphaFoldDB" id="A8B695"/>
<keyword evidence="1" id="KW-0175">Coiled coil</keyword>
<evidence type="ECO:0000313" key="3">
    <source>
        <dbReference type="EMBL" id="KAE8305011.1"/>
    </source>
</evidence>
<evidence type="ECO:0000256" key="1">
    <source>
        <dbReference type="SAM" id="Coils"/>
    </source>
</evidence>
<feature type="compositionally biased region" description="Polar residues" evidence="2">
    <location>
        <begin position="444"/>
        <end position="457"/>
    </location>
</feature>
<protein>
    <submittedName>
        <fullName evidence="3">Ankyrin repeat protein 1</fullName>
    </submittedName>
</protein>
<dbReference type="OMA" id="ALMECCK"/>
<sequence>MESADSSISSWFELVERQDTIAIAHQLKKYAGQRNSEGLTALMFAARHNLHDSIKALLKAEATLTTAEGYTALMFAASLGNYVACELLLHAEGAIGLEDGRTALFLAASENHDTCIFLLAQYLGSTRDIYGRTALDYCVYADAFQAAEAYVKSVFVRNIYLPGSSYGDSMTRSTAKLERGGKHDPELESLHDPTVHRYTSLLLDELMQACRLASEQNKDEMCGFLRYVQEAVKTDHFFRFRGLYAEYTLQCLRKEQREITVKYCEQMAINETNAKLIDELKADLKSAKMHKEGAQLSIARSIQTHELALEHGSCKAASPTHSSTANVSALHRKISEQEATIQSLRKAMNTLSAEKLSLLSSTGRTASELEKENELLLSSIQSGKARSQSCSISFKSRTKRCPDEQPGAVQANRSSIDQRKALVDTSDNHSLLQHTPSPPEPSVTRRSIGSQLNSLSPEASPPSPGVRIVPISPSSSSINQNVVPRPQLTCSPPSPPSPVHQPSVPVYVPLHTELHTELPVETDIDKCLAQFVPNISVPKNEAYYRNLVAVDRNTYSRLMRAVEQGNKTLIVSTLGESVQTSQLGVSAMMLAVKMRSIEVVRILKLKSLRIAMRCGYTALMECCKNGYSEMICHLISEAGMQTGNDFQWGAGCTALMIACYYGHSDCVRQLLDIEGKIYTPSGIRPRDFCSSPELLDIIGERTLGGPCLSQLEPLFPLF</sequence>
<dbReference type="Proteomes" id="UP000001548">
    <property type="component" value="Unassembled WGS sequence"/>
</dbReference>
<dbReference type="InterPro" id="IPR036770">
    <property type="entry name" value="Ankyrin_rpt-contain_sf"/>
</dbReference>
<dbReference type="HOGENOM" id="CLU_337855_0_0_1"/>
<dbReference type="KEGG" id="gla:GL50803_0016354"/>
<evidence type="ECO:0000313" key="4">
    <source>
        <dbReference type="Proteomes" id="UP000001548"/>
    </source>
</evidence>
<dbReference type="EMBL" id="AACB03000001">
    <property type="protein sequence ID" value="KAE8305011.1"/>
    <property type="molecule type" value="Genomic_DNA"/>
</dbReference>
<dbReference type="Pfam" id="PF12796">
    <property type="entry name" value="Ank_2"/>
    <property type="match status" value="2"/>
</dbReference>
<dbReference type="Gene3D" id="1.25.40.20">
    <property type="entry name" value="Ankyrin repeat-containing domain"/>
    <property type="match status" value="2"/>
</dbReference>
<dbReference type="Pfam" id="PF00023">
    <property type="entry name" value="Ank"/>
    <property type="match status" value="1"/>
</dbReference>
<name>A8B695_GIAIC</name>
<dbReference type="SMART" id="SM00248">
    <property type="entry name" value="ANK"/>
    <property type="match status" value="7"/>
</dbReference>
<feature type="compositionally biased region" description="Low complexity" evidence="2">
    <location>
        <begin position="465"/>
        <end position="484"/>
    </location>
</feature>
<proteinExistence type="predicted"/>
<reference evidence="3 4" key="1">
    <citation type="journal article" date="2007" name="Science">
        <title>Genomic minimalism in the early diverging intestinal parasite Giardia lamblia.</title>
        <authorList>
            <person name="Morrison H.G."/>
            <person name="McArthur A.G."/>
            <person name="Gillin F.D."/>
            <person name="Aley S.B."/>
            <person name="Adam R.D."/>
            <person name="Olsen G.J."/>
            <person name="Best A.A."/>
            <person name="Cande W.Z."/>
            <person name="Chen F."/>
            <person name="Cipriano M.J."/>
            <person name="Davids B.J."/>
            <person name="Dawson S.C."/>
            <person name="Elmendorf H.G."/>
            <person name="Hehl A.B."/>
            <person name="Holder M.E."/>
            <person name="Huse S.M."/>
            <person name="Kim U.U."/>
            <person name="Lasek-Nesselquist E."/>
            <person name="Manning G."/>
            <person name="Nigam A."/>
            <person name="Nixon J.E."/>
            <person name="Palm D."/>
            <person name="Passamaneck N.E."/>
            <person name="Prabhu A."/>
            <person name="Reich C.I."/>
            <person name="Reiner D.S."/>
            <person name="Samuelson J."/>
            <person name="Svard S.G."/>
            <person name="Sogin M.L."/>
        </authorList>
    </citation>
    <scope>NUCLEOTIDE SEQUENCE [LARGE SCALE GENOMIC DNA]</scope>
    <source>
        <strain evidence="3 4">WB C6</strain>
    </source>
</reference>
<dbReference type="SUPFAM" id="SSF48403">
    <property type="entry name" value="Ankyrin repeat"/>
    <property type="match status" value="2"/>
</dbReference>
<gene>
    <name evidence="3" type="ORF">GL50803_0016354</name>
</gene>
<dbReference type="PANTHER" id="PTHR24184">
    <property type="entry name" value="SI:CH211-189E2.2"/>
    <property type="match status" value="1"/>
</dbReference>
<accession>A8B695</accession>
<dbReference type="InterPro" id="IPR002110">
    <property type="entry name" value="Ankyrin_rpt"/>
</dbReference>
<evidence type="ECO:0000256" key="2">
    <source>
        <dbReference type="SAM" id="MobiDB-lite"/>
    </source>
</evidence>
<comment type="caution">
    <text evidence="3">The sequence shown here is derived from an EMBL/GenBank/DDBJ whole genome shotgun (WGS) entry which is preliminary data.</text>
</comment>
<dbReference type="GeneID" id="5702337"/>
<dbReference type="PANTHER" id="PTHR24184:SF11">
    <property type="entry name" value="ANKYRIN REPEAT AND SOCS BOX CONTAINING 3"/>
    <property type="match status" value="1"/>
</dbReference>
<feature type="coiled-coil region" evidence="1">
    <location>
        <begin position="327"/>
        <end position="354"/>
    </location>
</feature>
<feature type="region of interest" description="Disordered" evidence="2">
    <location>
        <begin position="388"/>
        <end position="503"/>
    </location>
</feature>